<evidence type="ECO:0000256" key="4">
    <source>
        <dbReference type="ARBA" id="ARBA00016009"/>
    </source>
</evidence>
<accession>A0A1C7NPX4</accession>
<evidence type="ECO:0000256" key="3">
    <source>
        <dbReference type="ARBA" id="ARBA00015316"/>
    </source>
</evidence>
<comment type="subcellular location">
    <subcellularLocation>
        <location evidence="1">Nucleus</location>
    </subcellularLocation>
</comment>
<dbReference type="PANTHER" id="PTHR15840">
    <property type="entry name" value="CGI-121 FAMILY MEMBER"/>
    <property type="match status" value="1"/>
</dbReference>
<dbReference type="GO" id="GO:0005634">
    <property type="term" value="C:nucleus"/>
    <property type="evidence" value="ECO:0007669"/>
    <property type="project" value="UniProtKB-SubCell"/>
</dbReference>
<dbReference type="AlphaFoldDB" id="A0A1C7NPX4"/>
<protein>
    <recommendedName>
        <fullName evidence="4">EKC/KEOPS complex subunit CGI121</fullName>
    </recommendedName>
    <alternativeName>
        <fullName evidence="3">EKC/KEOPS complex subunit cgi121</fullName>
    </alternativeName>
</protein>
<evidence type="ECO:0000313" key="10">
    <source>
        <dbReference type="Proteomes" id="UP000093000"/>
    </source>
</evidence>
<evidence type="ECO:0000256" key="2">
    <source>
        <dbReference type="ARBA" id="ARBA00005546"/>
    </source>
</evidence>
<dbReference type="EMBL" id="LUGH01000020">
    <property type="protein sequence ID" value="OBZ91153.1"/>
    <property type="molecule type" value="Genomic_DNA"/>
</dbReference>
<comment type="similarity">
    <text evidence="2 8">Belongs to the CGI121/TPRKB family.</text>
</comment>
<dbReference type="Gene3D" id="3.30.2380.10">
    <property type="entry name" value="CGI121/TPRKB"/>
    <property type="match status" value="1"/>
</dbReference>
<comment type="function">
    <text evidence="7">Component of the EKC/KEOPS complex that is required for the formation of a threonylcarbamoyl group on adenosine at position 37 (t(6)A37) in tRNAs that read codons beginning with adenine. The complex is probably involved in the transfer of the threonylcarbamoyl moiety of threonylcarbamoyl-AMP (TC-AMP) to the N6 group of A37. CGI121 acts as an allosteric effector that regulates the t(6)A activity of the complex. The EKC/KEOPS complex also promotes both telomere uncapping and telomere elongation. The complex is required for efficient recruitment of transcriptional coactivators. CGI121 is not required for tRNA modification.</text>
</comment>
<dbReference type="InterPro" id="IPR013926">
    <property type="entry name" value="CGI121/TPRKB"/>
</dbReference>
<name>A0A1C7NPX4_9FUNG</name>
<comment type="caution">
    <text evidence="9">The sequence shown here is derived from an EMBL/GenBank/DDBJ whole genome shotgun (WGS) entry which is preliminary data.</text>
</comment>
<sequence>MESYTLENFPHQQVHYALFDNVKNAPELKQRISSQDMTLACALINANLVIDRRVVLLTANRALADESTGSLKTHSLHSEILFDFGATNNIGKTYTTFGIDTTTTQLVAIKITEATPSSAKEAEAFLTSNIQGDMVPFDRLESMHDLKAIMKAYQLKTPSEDRQTIESLITSAIALRGHI</sequence>
<reference evidence="9 10" key="1">
    <citation type="submission" date="2016-03" db="EMBL/GenBank/DDBJ databases">
        <title>Choanephora cucurbitarum.</title>
        <authorList>
            <person name="Min B."/>
            <person name="Park H."/>
            <person name="Park J.-H."/>
            <person name="Shin H.-D."/>
            <person name="Choi I.-G."/>
        </authorList>
    </citation>
    <scope>NUCLEOTIDE SEQUENCE [LARGE SCALE GENOMIC DNA]</scope>
    <source>
        <strain evidence="9 10">KUS-F28377</strain>
    </source>
</reference>
<keyword evidence="10" id="KW-1185">Reference proteome</keyword>
<evidence type="ECO:0000256" key="7">
    <source>
        <dbReference type="ARBA" id="ARBA00025043"/>
    </source>
</evidence>
<dbReference type="STRING" id="101091.A0A1C7NPX4"/>
<dbReference type="InParanoid" id="A0A1C7NPX4"/>
<keyword evidence="5" id="KW-0819">tRNA processing</keyword>
<dbReference type="FunCoup" id="A0A1C7NPX4">
    <property type="interactions" value="212"/>
</dbReference>
<evidence type="ECO:0000256" key="6">
    <source>
        <dbReference type="ARBA" id="ARBA00023242"/>
    </source>
</evidence>
<dbReference type="InterPro" id="IPR036504">
    <property type="entry name" value="CGI121/TPRKB_sf"/>
</dbReference>
<dbReference type="GO" id="GO:0000408">
    <property type="term" value="C:EKC/KEOPS complex"/>
    <property type="evidence" value="ECO:0007669"/>
    <property type="project" value="TreeGrafter"/>
</dbReference>
<dbReference type="SUPFAM" id="SSF143870">
    <property type="entry name" value="PF0523-like"/>
    <property type="match status" value="1"/>
</dbReference>
<evidence type="ECO:0000313" key="9">
    <source>
        <dbReference type="EMBL" id="OBZ91153.1"/>
    </source>
</evidence>
<dbReference type="OrthoDB" id="329139at2759"/>
<evidence type="ECO:0000256" key="5">
    <source>
        <dbReference type="ARBA" id="ARBA00022694"/>
    </source>
</evidence>
<dbReference type="GO" id="GO:0005829">
    <property type="term" value="C:cytosol"/>
    <property type="evidence" value="ECO:0007669"/>
    <property type="project" value="TreeGrafter"/>
</dbReference>
<dbReference type="GO" id="GO:0002949">
    <property type="term" value="P:tRNA threonylcarbamoyladenosine modification"/>
    <property type="evidence" value="ECO:0007669"/>
    <property type="project" value="TreeGrafter"/>
</dbReference>
<proteinExistence type="inferred from homology"/>
<evidence type="ECO:0000256" key="1">
    <source>
        <dbReference type="ARBA" id="ARBA00004123"/>
    </source>
</evidence>
<keyword evidence="6 8" id="KW-0539">Nucleus</keyword>
<evidence type="ECO:0000256" key="8">
    <source>
        <dbReference type="RuleBase" id="RU004398"/>
    </source>
</evidence>
<organism evidence="9 10">
    <name type="scientific">Choanephora cucurbitarum</name>
    <dbReference type="NCBI Taxonomy" id="101091"/>
    <lineage>
        <taxon>Eukaryota</taxon>
        <taxon>Fungi</taxon>
        <taxon>Fungi incertae sedis</taxon>
        <taxon>Mucoromycota</taxon>
        <taxon>Mucoromycotina</taxon>
        <taxon>Mucoromycetes</taxon>
        <taxon>Mucorales</taxon>
        <taxon>Mucorineae</taxon>
        <taxon>Choanephoraceae</taxon>
        <taxon>Choanephoroideae</taxon>
        <taxon>Choanephora</taxon>
    </lineage>
</organism>
<gene>
    <name evidence="9" type="ORF">A0J61_00778</name>
</gene>
<dbReference type="Proteomes" id="UP000093000">
    <property type="component" value="Unassembled WGS sequence"/>
</dbReference>
<dbReference type="Pfam" id="PF08617">
    <property type="entry name" value="CGI-121"/>
    <property type="match status" value="1"/>
</dbReference>
<dbReference type="PANTHER" id="PTHR15840:SF10">
    <property type="entry name" value="EKC_KEOPS COMPLEX SUBUNIT TPRKB"/>
    <property type="match status" value="1"/>
</dbReference>